<gene>
    <name evidence="2" type="ORF">PS691_02661</name>
</gene>
<dbReference type="SUPFAM" id="SSF52540">
    <property type="entry name" value="P-loop containing nucleoside triphosphate hydrolases"/>
    <property type="match status" value="1"/>
</dbReference>
<dbReference type="Pfam" id="PF13175">
    <property type="entry name" value="AAA_15"/>
    <property type="match status" value="1"/>
</dbReference>
<name>A0A5E7D1F4_PSEFL</name>
<evidence type="ECO:0000313" key="2">
    <source>
        <dbReference type="EMBL" id="VVO01422.1"/>
    </source>
</evidence>
<organism evidence="2 3">
    <name type="scientific">Pseudomonas fluorescens</name>
    <dbReference type="NCBI Taxonomy" id="294"/>
    <lineage>
        <taxon>Bacteria</taxon>
        <taxon>Pseudomonadati</taxon>
        <taxon>Pseudomonadota</taxon>
        <taxon>Gammaproteobacteria</taxon>
        <taxon>Pseudomonadales</taxon>
        <taxon>Pseudomonadaceae</taxon>
        <taxon>Pseudomonas</taxon>
    </lineage>
</organism>
<dbReference type="RefSeq" id="WP_150642652.1">
    <property type="nucleotide sequence ID" value="NZ_CABVHQ010000023.1"/>
</dbReference>
<dbReference type="InterPro" id="IPR051396">
    <property type="entry name" value="Bact_Antivir_Def_Nuclease"/>
</dbReference>
<dbReference type="InterPro" id="IPR027417">
    <property type="entry name" value="P-loop_NTPase"/>
</dbReference>
<dbReference type="OrthoDB" id="3322489at2"/>
<reference evidence="2 3" key="1">
    <citation type="submission" date="2019-09" db="EMBL/GenBank/DDBJ databases">
        <authorList>
            <person name="Chandra G."/>
            <person name="Truman W A."/>
        </authorList>
    </citation>
    <scope>NUCLEOTIDE SEQUENCE [LARGE SCALE GENOMIC DNA]</scope>
    <source>
        <strain evidence="2">PS691</strain>
    </source>
</reference>
<evidence type="ECO:0000313" key="3">
    <source>
        <dbReference type="Proteomes" id="UP000337909"/>
    </source>
</evidence>
<dbReference type="EMBL" id="CABVHQ010000023">
    <property type="protein sequence ID" value="VVO01422.1"/>
    <property type="molecule type" value="Genomic_DNA"/>
</dbReference>
<evidence type="ECO:0000259" key="1">
    <source>
        <dbReference type="Pfam" id="PF13175"/>
    </source>
</evidence>
<dbReference type="Proteomes" id="UP000337909">
    <property type="component" value="Unassembled WGS sequence"/>
</dbReference>
<protein>
    <recommendedName>
        <fullName evidence="1">Endonuclease GajA/Old nuclease/RecF-like AAA domain-containing protein</fullName>
    </recommendedName>
</protein>
<dbReference type="Gene3D" id="3.40.50.300">
    <property type="entry name" value="P-loop containing nucleotide triphosphate hydrolases"/>
    <property type="match status" value="1"/>
</dbReference>
<dbReference type="PANTHER" id="PTHR43581">
    <property type="entry name" value="ATP/GTP PHOSPHATASE"/>
    <property type="match status" value="1"/>
</dbReference>
<proteinExistence type="predicted"/>
<dbReference type="AlphaFoldDB" id="A0A5E7D1F4"/>
<sequence>MIVGVFLRYIKTYRGINYIPLTDEGNFCGLVGDNGIGKSSILEALDAFFNEKALALNVAVKRSGITETKPCILPIFMVKKKELSGELEILAKKLSFLAENISEQDVNPAHRSHIKKFITHREVLSKNLGMSDSYLIPIGIDHAGNTTLSIFNCRKLVEIHLGDAVEASLTSLDEAEMAVFTPLLQEIKSTIDYIYIPKEIDSEVFTKLEAAEIQVLMGETLNEILEARVTGRLVQDINRSLNEFIDALSTELVDYSYRTPTDRQQNLKKQDVYNLIIQAFFKIRKLHKRQGDGWLEINALSSGEKQKAIIDVAHSLIKNHRTSGDNLILAIDEPESSLHMSACFDQFDAIYDISKSCRQLLFSTHWYGFFPTIESGSAAIITKHENEHFVDLINLSSHREQVKQLSSGSRGVLPYDIRLKSINDFVQSIITSAIGDNPFNWIICEGSSEKIYLSAYFGESIARKRLRIVPVGGAREIKRLYQHLLVSYEDFKDEITGKIILISDTDPELVVYETKNHSNLICKRIVNDPKSKEAKLVNINSNPVSPKTEIEDVLNGPLFFQTLKEFINDFDYLSFLNNAGVVEDENSYFALDLRTSERQAIERFFDSGNNKYIFSEQYISALTVNHKTPGWISEIHGWLA</sequence>
<accession>A0A5E7D1F4</accession>
<feature type="domain" description="Endonuclease GajA/Old nuclease/RecF-like AAA" evidence="1">
    <location>
        <begin position="10"/>
        <end position="365"/>
    </location>
</feature>
<dbReference type="PANTHER" id="PTHR43581:SF4">
    <property type="entry name" value="ATP_GTP PHOSPHATASE"/>
    <property type="match status" value="1"/>
</dbReference>
<dbReference type="InterPro" id="IPR041685">
    <property type="entry name" value="AAA_GajA/Old/RecF-like"/>
</dbReference>